<feature type="transmembrane region" description="Helical" evidence="6">
    <location>
        <begin position="92"/>
        <end position="114"/>
    </location>
</feature>
<evidence type="ECO:0000256" key="3">
    <source>
        <dbReference type="ARBA" id="ARBA00022692"/>
    </source>
</evidence>
<feature type="transmembrane region" description="Helical" evidence="6">
    <location>
        <begin position="305"/>
        <end position="325"/>
    </location>
</feature>
<name>A0AAE9A9S7_CAEBR</name>
<evidence type="ECO:0000256" key="4">
    <source>
        <dbReference type="ARBA" id="ARBA00022989"/>
    </source>
</evidence>
<evidence type="ECO:0000256" key="1">
    <source>
        <dbReference type="ARBA" id="ARBA00004141"/>
    </source>
</evidence>
<dbReference type="EMBL" id="CP090895">
    <property type="protein sequence ID" value="ULT90365.1"/>
    <property type="molecule type" value="Genomic_DNA"/>
</dbReference>
<evidence type="ECO:0000256" key="2">
    <source>
        <dbReference type="ARBA" id="ARBA00005692"/>
    </source>
</evidence>
<feature type="transmembrane region" description="Helical" evidence="6">
    <location>
        <begin position="120"/>
        <end position="138"/>
    </location>
</feature>
<protein>
    <recommendedName>
        <fullName evidence="6">Serpentine receptor class gamma</fullName>
    </recommendedName>
</protein>
<feature type="transmembrane region" description="Helical" evidence="6">
    <location>
        <begin position="245"/>
        <end position="271"/>
    </location>
</feature>
<feature type="transmembrane region" description="Helical" evidence="6">
    <location>
        <begin position="425"/>
        <end position="448"/>
    </location>
</feature>
<sequence>MIQLIQKILHKTISPISLIFKYGEITSDQFASRNTTINVIMINYPNGTEKNRKKIEKEPIVLRLYEKICLNAHRIVEDTFLMIMSLPNTLSFAAYLLANFGFAIYRTCIVFDLLRYCLRIVQMVTLYLPWILAIYTVIDTTSRGCIKRFNRWFIGYTYNCSSCNVWFGFSFIDVNFYAGQVLPILMCIMYGVMIANIYWKKTHSNGKSKKFQAFDVKLAFQYLLVCLIQYLASFLFYIVPKVGNGSLIALIAMNIIGVIDMGLNPLILLIFNARIRFSTALLFQFIPCLRVKQANLVNVTIQRCIIPHVVIFSILTPSIGVWTVFLSESQFVPFQGGFTPETKMAYNWITVSQFSVIISSITICVAVICSLISMVCMSRTRSENKHTQQSLTASALCQSIFYVLVHSMEIYFHKSKPSSLETAEFWNALTAFSFDILLVSPPIIMLCLNVRLRVDVFVGDSGNPLTSPK</sequence>
<evidence type="ECO:0000313" key="7">
    <source>
        <dbReference type="EMBL" id="ULT90365.1"/>
    </source>
</evidence>
<dbReference type="PANTHER" id="PTHR31627">
    <property type="entry name" value="SERPENTINE RECEPTOR CLASS GAMMA-RELATED"/>
    <property type="match status" value="1"/>
</dbReference>
<reference evidence="7 8" key="1">
    <citation type="submission" date="2022-02" db="EMBL/GenBank/DDBJ databases">
        <title>Chromosome-level reference genomes for two strains of Caenorhabditis briggsae: an improved platform for comparative genomics.</title>
        <authorList>
            <person name="Stevens L."/>
            <person name="Andersen E.C."/>
        </authorList>
    </citation>
    <scope>NUCLEOTIDE SEQUENCE [LARGE SCALE GENOMIC DNA]</scope>
    <source>
        <strain evidence="7">QX1410_ONT</strain>
        <tissue evidence="7">Whole-organism</tissue>
    </source>
</reference>
<keyword evidence="4 6" id="KW-1133">Transmembrane helix</keyword>
<dbReference type="PANTHER" id="PTHR31627:SF2">
    <property type="entry name" value="SERPENTINE RECEPTOR CLASS GAMMA-30"/>
    <property type="match status" value="1"/>
</dbReference>
<keyword evidence="3 6" id="KW-0812">Transmembrane</keyword>
<evidence type="ECO:0000256" key="6">
    <source>
        <dbReference type="RuleBase" id="RU280813"/>
    </source>
</evidence>
<organism evidence="7 8">
    <name type="scientific">Caenorhabditis briggsae</name>
    <dbReference type="NCBI Taxonomy" id="6238"/>
    <lineage>
        <taxon>Eukaryota</taxon>
        <taxon>Metazoa</taxon>
        <taxon>Ecdysozoa</taxon>
        <taxon>Nematoda</taxon>
        <taxon>Chromadorea</taxon>
        <taxon>Rhabditida</taxon>
        <taxon>Rhabditina</taxon>
        <taxon>Rhabditomorpha</taxon>
        <taxon>Rhabditoidea</taxon>
        <taxon>Rhabditidae</taxon>
        <taxon>Peloderinae</taxon>
        <taxon>Caenorhabditis</taxon>
    </lineage>
</organism>
<evidence type="ECO:0000313" key="8">
    <source>
        <dbReference type="Proteomes" id="UP000827892"/>
    </source>
</evidence>
<evidence type="ECO:0000256" key="5">
    <source>
        <dbReference type="ARBA" id="ARBA00023136"/>
    </source>
</evidence>
<dbReference type="InterPro" id="IPR000609">
    <property type="entry name" value="7TM_GPCR_serpentine_rcpt_Srg"/>
</dbReference>
<comment type="subcellular location">
    <subcellularLocation>
        <location evidence="1">Membrane</location>
        <topology evidence="1">Multi-pass membrane protein</topology>
    </subcellularLocation>
</comment>
<dbReference type="GO" id="GO:0007606">
    <property type="term" value="P:sensory perception of chemical stimulus"/>
    <property type="evidence" value="ECO:0007669"/>
    <property type="project" value="UniProtKB-UniRule"/>
</dbReference>
<dbReference type="GO" id="GO:0016020">
    <property type="term" value="C:membrane"/>
    <property type="evidence" value="ECO:0007669"/>
    <property type="project" value="UniProtKB-SubCell"/>
</dbReference>
<comment type="caution">
    <text evidence="6">Lacks conserved residue(s) required for the propagation of feature annotation.</text>
</comment>
<comment type="similarity">
    <text evidence="2 6">Belongs to the nematode receptor-like protein srg family.</text>
</comment>
<dbReference type="Pfam" id="PF02118">
    <property type="entry name" value="Srg"/>
    <property type="match status" value="1"/>
</dbReference>
<feature type="transmembrane region" description="Helical" evidence="6">
    <location>
        <begin position="345"/>
        <end position="372"/>
    </location>
</feature>
<gene>
    <name evidence="7" type="ORF">L3Y34_008601</name>
</gene>
<dbReference type="AlphaFoldDB" id="A0AAE9A9S7"/>
<proteinExistence type="inferred from homology"/>
<keyword evidence="5 6" id="KW-0472">Membrane</keyword>
<feature type="transmembrane region" description="Helical" evidence="6">
    <location>
        <begin position="220"/>
        <end position="239"/>
    </location>
</feature>
<accession>A0AAE9A9S7</accession>
<feature type="transmembrane region" description="Helical" evidence="6">
    <location>
        <begin position="393"/>
        <end position="413"/>
    </location>
</feature>
<dbReference type="Proteomes" id="UP000827892">
    <property type="component" value="Chromosome V"/>
</dbReference>
<dbReference type="InterPro" id="IPR051119">
    <property type="entry name" value="Nematode_SR-like"/>
</dbReference>
<dbReference type="GO" id="GO:0004888">
    <property type="term" value="F:transmembrane signaling receptor activity"/>
    <property type="evidence" value="ECO:0007669"/>
    <property type="project" value="InterPro"/>
</dbReference>
<feature type="transmembrane region" description="Helical" evidence="6">
    <location>
        <begin position="181"/>
        <end position="199"/>
    </location>
</feature>